<name>A0A0G1JLS8_9BACT</name>
<sequence>MDLQSRARKLRLEGKSYSCISKVLSIPKSTLSDWFSASKWSSDIKDELINVRHKNNNLVAANEERLRRVKQRHLLYLDEARKEFEVLKKDPLFLVGISLYWGEGEKTNSGRVSVVNTDPNMVKIMARFYRECLNISEDQLRVGLFIYKDLNEEYILDFWSKTLGISRKQFIKTQILESRTPISRRRSKYGICSLYCSNTELSIKIREWIRLLGTLSGISLPVK</sequence>
<dbReference type="AlphaFoldDB" id="A0A0G1JLS8"/>
<dbReference type="STRING" id="1618384.UW68_C0040G0002"/>
<dbReference type="Proteomes" id="UP000034835">
    <property type="component" value="Unassembled WGS sequence"/>
</dbReference>
<evidence type="ECO:0008006" key="3">
    <source>
        <dbReference type="Google" id="ProtNLM"/>
    </source>
</evidence>
<accession>A0A0G1JLS8</accession>
<protein>
    <recommendedName>
        <fullName evidence="3">Resolvase helix-turn-helix domain protein</fullName>
    </recommendedName>
</protein>
<evidence type="ECO:0000313" key="2">
    <source>
        <dbReference type="Proteomes" id="UP000034835"/>
    </source>
</evidence>
<dbReference type="EMBL" id="LCJG01000040">
    <property type="protein sequence ID" value="KKT72320.1"/>
    <property type="molecule type" value="Genomic_DNA"/>
</dbReference>
<gene>
    <name evidence="1" type="ORF">UW68_C0040G0002</name>
</gene>
<organism evidence="1 2">
    <name type="scientific">Candidatus Collierbacteria bacterium GW2011_GWB1_44_6</name>
    <dbReference type="NCBI Taxonomy" id="1618384"/>
    <lineage>
        <taxon>Bacteria</taxon>
        <taxon>Candidatus Collieribacteriota</taxon>
    </lineage>
</organism>
<proteinExistence type="predicted"/>
<comment type="caution">
    <text evidence="1">The sequence shown here is derived from an EMBL/GenBank/DDBJ whole genome shotgun (WGS) entry which is preliminary data.</text>
</comment>
<evidence type="ECO:0000313" key="1">
    <source>
        <dbReference type="EMBL" id="KKT72320.1"/>
    </source>
</evidence>
<reference evidence="1 2" key="1">
    <citation type="journal article" date="2015" name="Nature">
        <title>rRNA introns, odd ribosomes, and small enigmatic genomes across a large radiation of phyla.</title>
        <authorList>
            <person name="Brown C.T."/>
            <person name="Hug L.A."/>
            <person name="Thomas B.C."/>
            <person name="Sharon I."/>
            <person name="Castelle C.J."/>
            <person name="Singh A."/>
            <person name="Wilkins M.J."/>
            <person name="Williams K.H."/>
            <person name="Banfield J.F."/>
        </authorList>
    </citation>
    <scope>NUCLEOTIDE SEQUENCE [LARGE SCALE GENOMIC DNA]</scope>
</reference>